<comment type="caution">
    <text evidence="5">The sequence shown here is derived from an EMBL/GenBank/DDBJ whole genome shotgun (WGS) entry which is preliminary data.</text>
</comment>
<sequence length="219" mass="24272">MSFFLTLAVIRDAYRAERCARDGTWKDPVVPSRDPSGMTLGIIGMGTVGKHLAKWAAVFNMRIKYHNRRQLSAEDEAKYSATYCSSLHELLTQSDVVSVNCPLNKETTNLISTKEFAAMKDGAFIVNTARGPVIDEPALIEALESGKITRAGLDVFWNEPNINDYFRTSDKVIVQPHIAGLTDLAFQKGEREAFENIRALFKTGKAISPVNEVKSTLDS</sequence>
<evidence type="ECO:0000313" key="6">
    <source>
        <dbReference type="Proteomes" id="UP000554235"/>
    </source>
</evidence>
<comment type="similarity">
    <text evidence="1">Belongs to the D-isomer specific 2-hydroxyacid dehydrogenase family.</text>
</comment>
<keyword evidence="2" id="KW-0560">Oxidoreductase</keyword>
<dbReference type="PANTHER" id="PTHR10996:SF129">
    <property type="entry name" value="2-HYDROXYACID DEHYDROGENASE C1773.17C-RELATED"/>
    <property type="match status" value="1"/>
</dbReference>
<dbReference type="PROSITE" id="PS00670">
    <property type="entry name" value="D_2_HYDROXYACID_DH_2"/>
    <property type="match status" value="1"/>
</dbReference>
<dbReference type="AlphaFoldDB" id="A0A8H4PJ79"/>
<dbReference type="PANTHER" id="PTHR10996">
    <property type="entry name" value="2-HYDROXYACID DEHYDROGENASE-RELATED"/>
    <property type="match status" value="1"/>
</dbReference>
<dbReference type="InterPro" id="IPR029753">
    <property type="entry name" value="D-isomer_DH_CS"/>
</dbReference>
<dbReference type="EMBL" id="JAADYS010000001">
    <property type="protein sequence ID" value="KAF4473117.1"/>
    <property type="molecule type" value="Genomic_DNA"/>
</dbReference>
<gene>
    <name evidence="5" type="ORF">FALBO_18</name>
</gene>
<name>A0A8H4PJ79_9HYPO</name>
<dbReference type="GO" id="GO:0005829">
    <property type="term" value="C:cytosol"/>
    <property type="evidence" value="ECO:0007669"/>
    <property type="project" value="TreeGrafter"/>
</dbReference>
<dbReference type="GO" id="GO:0030267">
    <property type="term" value="F:glyoxylate reductase (NADPH) activity"/>
    <property type="evidence" value="ECO:0007669"/>
    <property type="project" value="TreeGrafter"/>
</dbReference>
<reference evidence="5 6" key="1">
    <citation type="submission" date="2020-01" db="EMBL/GenBank/DDBJ databases">
        <title>Identification and distribution of gene clusters putatively required for synthesis of sphingolipid metabolism inhibitors in phylogenetically diverse species of the filamentous fungus Fusarium.</title>
        <authorList>
            <person name="Kim H.-S."/>
            <person name="Busman M."/>
            <person name="Brown D.W."/>
            <person name="Divon H."/>
            <person name="Uhlig S."/>
            <person name="Proctor R.H."/>
        </authorList>
    </citation>
    <scope>NUCLEOTIDE SEQUENCE [LARGE SCALE GENOMIC DNA]</scope>
    <source>
        <strain evidence="5 6">NRRL 20459</strain>
    </source>
</reference>
<evidence type="ECO:0000256" key="3">
    <source>
        <dbReference type="ARBA" id="ARBA00023027"/>
    </source>
</evidence>
<protein>
    <submittedName>
        <fullName evidence="5">Glycerate-and formate-dehydrogenase</fullName>
    </submittedName>
</protein>
<feature type="domain" description="D-isomer specific 2-hydroxyacid dehydrogenase NAD-binding" evidence="4">
    <location>
        <begin position="4"/>
        <end position="179"/>
    </location>
</feature>
<dbReference type="Pfam" id="PF02826">
    <property type="entry name" value="2-Hacid_dh_C"/>
    <property type="match status" value="1"/>
</dbReference>
<dbReference type="InterPro" id="IPR050223">
    <property type="entry name" value="D-isomer_2-hydroxyacid_DH"/>
</dbReference>
<evidence type="ECO:0000256" key="2">
    <source>
        <dbReference type="ARBA" id="ARBA00023002"/>
    </source>
</evidence>
<proteinExistence type="inferred from homology"/>
<dbReference type="SUPFAM" id="SSF51735">
    <property type="entry name" value="NAD(P)-binding Rossmann-fold domains"/>
    <property type="match status" value="1"/>
</dbReference>
<keyword evidence="3" id="KW-0520">NAD</keyword>
<dbReference type="Proteomes" id="UP000554235">
    <property type="component" value="Unassembled WGS sequence"/>
</dbReference>
<keyword evidence="6" id="KW-1185">Reference proteome</keyword>
<dbReference type="GO" id="GO:0051287">
    <property type="term" value="F:NAD binding"/>
    <property type="evidence" value="ECO:0007669"/>
    <property type="project" value="InterPro"/>
</dbReference>
<evidence type="ECO:0000256" key="1">
    <source>
        <dbReference type="ARBA" id="ARBA00005854"/>
    </source>
</evidence>
<dbReference type="CDD" id="cd12168">
    <property type="entry name" value="Mand_dh_like"/>
    <property type="match status" value="1"/>
</dbReference>
<dbReference type="InterPro" id="IPR006140">
    <property type="entry name" value="D-isomer_DH_NAD-bd"/>
</dbReference>
<dbReference type="Gene3D" id="3.40.50.720">
    <property type="entry name" value="NAD(P)-binding Rossmann-like Domain"/>
    <property type="match status" value="2"/>
</dbReference>
<organism evidence="5 6">
    <name type="scientific">Fusarium albosuccineum</name>
    <dbReference type="NCBI Taxonomy" id="1237068"/>
    <lineage>
        <taxon>Eukaryota</taxon>
        <taxon>Fungi</taxon>
        <taxon>Dikarya</taxon>
        <taxon>Ascomycota</taxon>
        <taxon>Pezizomycotina</taxon>
        <taxon>Sordariomycetes</taxon>
        <taxon>Hypocreomycetidae</taxon>
        <taxon>Hypocreales</taxon>
        <taxon>Nectriaceae</taxon>
        <taxon>Fusarium</taxon>
        <taxon>Fusarium decemcellulare species complex</taxon>
    </lineage>
</organism>
<dbReference type="OrthoDB" id="9991913at2759"/>
<evidence type="ECO:0000259" key="4">
    <source>
        <dbReference type="Pfam" id="PF02826"/>
    </source>
</evidence>
<dbReference type="GO" id="GO:0016618">
    <property type="term" value="F:hydroxypyruvate reductase [NAD(P)H] activity"/>
    <property type="evidence" value="ECO:0007669"/>
    <property type="project" value="TreeGrafter"/>
</dbReference>
<evidence type="ECO:0000313" key="5">
    <source>
        <dbReference type="EMBL" id="KAF4473117.1"/>
    </source>
</evidence>
<dbReference type="InterPro" id="IPR036291">
    <property type="entry name" value="NAD(P)-bd_dom_sf"/>
</dbReference>
<dbReference type="PROSITE" id="PS00671">
    <property type="entry name" value="D_2_HYDROXYACID_DH_3"/>
    <property type="match status" value="1"/>
</dbReference>
<dbReference type="FunFam" id="3.40.50.720:FF:000203">
    <property type="entry name" value="D-3-phosphoglycerate dehydrogenase (SerA)"/>
    <property type="match status" value="1"/>
</dbReference>
<accession>A0A8H4PJ79</accession>